<gene>
    <name evidence="1" type="ORF">AB6724_15245</name>
</gene>
<evidence type="ECO:0008006" key="3">
    <source>
        <dbReference type="Google" id="ProtNLM"/>
    </source>
</evidence>
<proteinExistence type="predicted"/>
<sequence>MAITNITEINDISNRIKNRGAFLYHACQLKDFKSYLELGGVPSRNKLHESGLDFTEFETDYIDKKNSVWDKVFGNFSDFGKNFPREKTKSMPNPYGPIQIVFDPLVLKSVTDISITLRSAGAKDFHRDNECLKSSAEIEKIYAHINPEDTTKDYEKAYIAFSEDLNSRFKKNNCTSPEFNCAIENELLSFNEAIHIIVDNCEYQGSALINEIKELIKTKELTKIKVFERKYYCNIKKTIINELSKIALDKDCSWKNIINNKDASNELKEWVKNCNEFHYNRFIKYLTLGTIRA</sequence>
<dbReference type="Proteomes" id="UP001561046">
    <property type="component" value="Unassembled WGS sequence"/>
</dbReference>
<organism evidence="1 2">
    <name type="scientific">Comamonas guangdongensis</name>
    <dbReference type="NCBI Taxonomy" id="510515"/>
    <lineage>
        <taxon>Bacteria</taxon>
        <taxon>Pseudomonadati</taxon>
        <taxon>Pseudomonadota</taxon>
        <taxon>Betaproteobacteria</taxon>
        <taxon>Burkholderiales</taxon>
        <taxon>Comamonadaceae</taxon>
        <taxon>Comamonas</taxon>
    </lineage>
</organism>
<evidence type="ECO:0000313" key="2">
    <source>
        <dbReference type="Proteomes" id="UP001561046"/>
    </source>
</evidence>
<evidence type="ECO:0000313" key="1">
    <source>
        <dbReference type="EMBL" id="MEX8194195.1"/>
    </source>
</evidence>
<protein>
    <recommendedName>
        <fullName evidence="3">DUF4433 domain-containing protein</fullName>
    </recommendedName>
</protein>
<accession>A0ABV3ZXT2</accession>
<keyword evidence="2" id="KW-1185">Reference proteome</keyword>
<dbReference type="EMBL" id="JBFYGN010000018">
    <property type="protein sequence ID" value="MEX8194195.1"/>
    <property type="molecule type" value="Genomic_DNA"/>
</dbReference>
<dbReference type="RefSeq" id="WP_369339378.1">
    <property type="nucleotide sequence ID" value="NZ_JBFYGN010000018.1"/>
</dbReference>
<comment type="caution">
    <text evidence="1">The sequence shown here is derived from an EMBL/GenBank/DDBJ whole genome shotgun (WGS) entry which is preliminary data.</text>
</comment>
<reference evidence="1 2" key="1">
    <citation type="journal article" date="2013" name="Int. J. Syst. Evol. Microbiol.">
        <title>Comamonas guangdongensis sp. nov., isolated from subterranean forest sediment, and emended description of the genus Comamonas.</title>
        <authorList>
            <person name="Zhang J."/>
            <person name="Wang Y."/>
            <person name="Zhou S."/>
            <person name="Wu C."/>
            <person name="He J."/>
            <person name="Li F."/>
        </authorList>
    </citation>
    <scope>NUCLEOTIDE SEQUENCE [LARGE SCALE GENOMIC DNA]</scope>
    <source>
        <strain evidence="1 2">CCTCC AB2011133</strain>
    </source>
</reference>
<name>A0ABV3ZXT2_9BURK</name>